<evidence type="ECO:0000313" key="2">
    <source>
        <dbReference type="EMBL" id="CAF5145276.1"/>
    </source>
</evidence>
<protein>
    <submittedName>
        <fullName evidence="2">Uncharacterized protein</fullName>
    </submittedName>
</protein>
<feature type="region of interest" description="Disordered" evidence="1">
    <location>
        <begin position="50"/>
        <end position="106"/>
    </location>
</feature>
<evidence type="ECO:0000313" key="3">
    <source>
        <dbReference type="EMBL" id="CAF5216000.1"/>
    </source>
</evidence>
<feature type="compositionally biased region" description="Low complexity" evidence="1">
    <location>
        <begin position="50"/>
        <end position="62"/>
    </location>
</feature>
<dbReference type="AlphaFoldDB" id="A0A8S3FVJ8"/>
<feature type="non-terminal residue" evidence="2">
    <location>
        <position position="117"/>
    </location>
</feature>
<gene>
    <name evidence="2" type="ORF">BYL167_LOCUS71019</name>
    <name evidence="3" type="ORF">GIL414_LOCUS81644</name>
</gene>
<accession>A0A8S3FVJ8</accession>
<name>A0A8S3FVJ8_9BILA</name>
<dbReference type="EMBL" id="CAJOBJ010357963">
    <property type="protein sequence ID" value="CAF5216000.1"/>
    <property type="molecule type" value="Genomic_DNA"/>
</dbReference>
<feature type="compositionally biased region" description="Low complexity" evidence="1">
    <location>
        <begin position="91"/>
        <end position="103"/>
    </location>
</feature>
<comment type="caution">
    <text evidence="2">The sequence shown here is derived from an EMBL/GenBank/DDBJ whole genome shotgun (WGS) entry which is preliminary data.</text>
</comment>
<organism evidence="2 4">
    <name type="scientific">Rotaria magnacalcarata</name>
    <dbReference type="NCBI Taxonomy" id="392030"/>
    <lineage>
        <taxon>Eukaryota</taxon>
        <taxon>Metazoa</taxon>
        <taxon>Spiralia</taxon>
        <taxon>Gnathifera</taxon>
        <taxon>Rotifera</taxon>
        <taxon>Eurotatoria</taxon>
        <taxon>Bdelloidea</taxon>
        <taxon>Philodinida</taxon>
        <taxon>Philodinidae</taxon>
        <taxon>Rotaria</taxon>
    </lineage>
</organism>
<evidence type="ECO:0000256" key="1">
    <source>
        <dbReference type="SAM" id="MobiDB-lite"/>
    </source>
</evidence>
<sequence>MASVSNIENDESLFLLDEQPPPILQKSESFDDDHKYHGLRSMERILSASSITTLSSQQQQQQPFRSLSAHDLVPSMNTNDFGLPPTHPSRRPTTANTTSTRTSVNDIDTFVRQFEVR</sequence>
<evidence type="ECO:0000313" key="4">
    <source>
        <dbReference type="Proteomes" id="UP000681967"/>
    </source>
</evidence>
<dbReference type="Proteomes" id="UP000681720">
    <property type="component" value="Unassembled WGS sequence"/>
</dbReference>
<proteinExistence type="predicted"/>
<dbReference type="Proteomes" id="UP000681967">
    <property type="component" value="Unassembled WGS sequence"/>
</dbReference>
<dbReference type="EMBL" id="CAJOBH010254291">
    <property type="protein sequence ID" value="CAF5145276.1"/>
    <property type="molecule type" value="Genomic_DNA"/>
</dbReference>
<feature type="region of interest" description="Disordered" evidence="1">
    <location>
        <begin position="1"/>
        <end position="31"/>
    </location>
</feature>
<reference evidence="2" key="1">
    <citation type="submission" date="2021-02" db="EMBL/GenBank/DDBJ databases">
        <authorList>
            <person name="Nowell W R."/>
        </authorList>
    </citation>
    <scope>NUCLEOTIDE SEQUENCE</scope>
</reference>